<protein>
    <submittedName>
        <fullName evidence="9">DNA repair protein RadC</fullName>
    </submittedName>
</protein>
<dbReference type="InterPro" id="IPR037518">
    <property type="entry name" value="MPN"/>
</dbReference>
<accession>A0A1M6T2D5</accession>
<comment type="similarity">
    <text evidence="1 7">Belongs to the UPF0758 family.</text>
</comment>
<sequence>MAIMVRDLPPEERPREKLLLYGAAALSNAELLAILLRSGTKKKSVLRIAEEILAHIKEQGISGMMHISVAELGKIDGVGKVKAATLQAAAELGRRLSVQQASKIEIIHGPEDVAHYAMPRFRFEQKEHFAVLLLNTKNHILGMPEVSVGSLSASVVHPREVFRAAIDYAAAAMILLHNHPSGDPTPSREDVAVTERMVKAGKIMDIPVLDHVVLGNGRFTSFKEKGLLH</sequence>
<dbReference type="PANTHER" id="PTHR30471:SF3">
    <property type="entry name" value="UPF0758 PROTEIN YEES-RELATED"/>
    <property type="match status" value="1"/>
</dbReference>
<dbReference type="GO" id="GO:0046872">
    <property type="term" value="F:metal ion binding"/>
    <property type="evidence" value="ECO:0007669"/>
    <property type="project" value="UniProtKB-KW"/>
</dbReference>
<organism evidence="9 10">
    <name type="scientific">Selenomonas ruminantium</name>
    <dbReference type="NCBI Taxonomy" id="971"/>
    <lineage>
        <taxon>Bacteria</taxon>
        <taxon>Bacillati</taxon>
        <taxon>Bacillota</taxon>
        <taxon>Negativicutes</taxon>
        <taxon>Selenomonadales</taxon>
        <taxon>Selenomonadaceae</taxon>
        <taxon>Selenomonas</taxon>
    </lineage>
</organism>
<name>A0A1M6T2D5_SELRU</name>
<dbReference type="Pfam" id="PF20582">
    <property type="entry name" value="UPF0758_N"/>
    <property type="match status" value="1"/>
</dbReference>
<dbReference type="AlphaFoldDB" id="A0A1M6T2D5"/>
<evidence type="ECO:0000256" key="5">
    <source>
        <dbReference type="ARBA" id="ARBA00022833"/>
    </source>
</evidence>
<keyword evidence="2" id="KW-0645">Protease</keyword>
<dbReference type="PANTHER" id="PTHR30471">
    <property type="entry name" value="DNA REPAIR PROTEIN RADC"/>
    <property type="match status" value="1"/>
</dbReference>
<dbReference type="OrthoDB" id="9804482at2"/>
<dbReference type="InterPro" id="IPR020891">
    <property type="entry name" value="UPF0758_CS"/>
</dbReference>
<evidence type="ECO:0000256" key="3">
    <source>
        <dbReference type="ARBA" id="ARBA00022723"/>
    </source>
</evidence>
<dbReference type="NCBIfam" id="TIGR00608">
    <property type="entry name" value="radc"/>
    <property type="match status" value="1"/>
</dbReference>
<dbReference type="InterPro" id="IPR001405">
    <property type="entry name" value="UPF0758"/>
</dbReference>
<evidence type="ECO:0000256" key="6">
    <source>
        <dbReference type="ARBA" id="ARBA00023049"/>
    </source>
</evidence>
<dbReference type="Pfam" id="PF04002">
    <property type="entry name" value="RadC"/>
    <property type="match status" value="1"/>
</dbReference>
<reference evidence="9 10" key="1">
    <citation type="submission" date="2016-11" db="EMBL/GenBank/DDBJ databases">
        <authorList>
            <person name="Jaros S."/>
            <person name="Januszkiewicz K."/>
            <person name="Wedrychowicz H."/>
        </authorList>
    </citation>
    <scope>NUCLEOTIDE SEQUENCE [LARGE SCALE GENOMIC DNA]</scope>
    <source>
        <strain evidence="9 10">HD4</strain>
    </source>
</reference>
<evidence type="ECO:0000256" key="2">
    <source>
        <dbReference type="ARBA" id="ARBA00022670"/>
    </source>
</evidence>
<dbReference type="PROSITE" id="PS50249">
    <property type="entry name" value="MPN"/>
    <property type="match status" value="1"/>
</dbReference>
<keyword evidence="6" id="KW-0482">Metalloprotease</keyword>
<evidence type="ECO:0000256" key="4">
    <source>
        <dbReference type="ARBA" id="ARBA00022801"/>
    </source>
</evidence>
<keyword evidence="3" id="KW-0479">Metal-binding</keyword>
<dbReference type="GO" id="GO:0006508">
    <property type="term" value="P:proteolysis"/>
    <property type="evidence" value="ECO:0007669"/>
    <property type="project" value="UniProtKB-KW"/>
</dbReference>
<dbReference type="Gene3D" id="3.40.140.10">
    <property type="entry name" value="Cytidine Deaminase, domain 2"/>
    <property type="match status" value="1"/>
</dbReference>
<dbReference type="RefSeq" id="WP_073088582.1">
    <property type="nucleotide sequence ID" value="NZ_FRBC01000006.1"/>
</dbReference>
<keyword evidence="5" id="KW-0862">Zinc</keyword>
<dbReference type="PROSITE" id="PS01302">
    <property type="entry name" value="UPF0758"/>
    <property type="match status" value="1"/>
</dbReference>
<evidence type="ECO:0000256" key="7">
    <source>
        <dbReference type="RuleBase" id="RU003797"/>
    </source>
</evidence>
<evidence type="ECO:0000313" key="10">
    <source>
        <dbReference type="Proteomes" id="UP000184263"/>
    </source>
</evidence>
<dbReference type="CDD" id="cd08071">
    <property type="entry name" value="MPN_DUF2466"/>
    <property type="match status" value="1"/>
</dbReference>
<dbReference type="Proteomes" id="UP000184263">
    <property type="component" value="Unassembled WGS sequence"/>
</dbReference>
<feature type="domain" description="MPN" evidence="8">
    <location>
        <begin position="106"/>
        <end position="228"/>
    </location>
</feature>
<evidence type="ECO:0000259" key="8">
    <source>
        <dbReference type="PROSITE" id="PS50249"/>
    </source>
</evidence>
<proteinExistence type="inferred from homology"/>
<gene>
    <name evidence="9" type="ORF">SAMN05216582_10631</name>
</gene>
<evidence type="ECO:0000313" key="9">
    <source>
        <dbReference type="EMBL" id="SHK51090.1"/>
    </source>
</evidence>
<dbReference type="InterPro" id="IPR025657">
    <property type="entry name" value="RadC_JAB"/>
</dbReference>
<dbReference type="GO" id="GO:0008237">
    <property type="term" value="F:metallopeptidase activity"/>
    <property type="evidence" value="ECO:0007669"/>
    <property type="project" value="UniProtKB-KW"/>
</dbReference>
<dbReference type="InterPro" id="IPR046778">
    <property type="entry name" value="UPF0758_N"/>
</dbReference>
<dbReference type="NCBIfam" id="NF000642">
    <property type="entry name" value="PRK00024.1"/>
    <property type="match status" value="1"/>
</dbReference>
<dbReference type="EMBL" id="FRBC01000006">
    <property type="protein sequence ID" value="SHK51090.1"/>
    <property type="molecule type" value="Genomic_DNA"/>
</dbReference>
<keyword evidence="4" id="KW-0378">Hydrolase</keyword>
<evidence type="ECO:0000256" key="1">
    <source>
        <dbReference type="ARBA" id="ARBA00010243"/>
    </source>
</evidence>